<protein>
    <submittedName>
        <fullName evidence="3">Septal ring factor EnvC (AmiA/AmiB activator)</fullName>
    </submittedName>
</protein>
<accession>A0ABR6GEE9</accession>
<organism evidence="3 4">
    <name type="scientific">Rhizobium laguerreae</name>
    <dbReference type="NCBI Taxonomy" id="1076926"/>
    <lineage>
        <taxon>Bacteria</taxon>
        <taxon>Pseudomonadati</taxon>
        <taxon>Pseudomonadota</taxon>
        <taxon>Alphaproteobacteria</taxon>
        <taxon>Hyphomicrobiales</taxon>
        <taxon>Rhizobiaceae</taxon>
        <taxon>Rhizobium/Agrobacterium group</taxon>
        <taxon>Rhizobium</taxon>
    </lineage>
</organism>
<comment type="caution">
    <text evidence="3">The sequence shown here is derived from an EMBL/GenBank/DDBJ whole genome shotgun (WGS) entry which is preliminary data.</text>
</comment>
<dbReference type="InterPro" id="IPR013321">
    <property type="entry name" value="Arc_rbn_hlx_hlx"/>
</dbReference>
<feature type="coiled-coil region" evidence="1">
    <location>
        <begin position="36"/>
        <end position="63"/>
    </location>
</feature>
<dbReference type="Gene3D" id="1.10.1220.10">
    <property type="entry name" value="Met repressor-like"/>
    <property type="match status" value="1"/>
</dbReference>
<evidence type="ECO:0000256" key="1">
    <source>
        <dbReference type="SAM" id="Coils"/>
    </source>
</evidence>
<gene>
    <name evidence="3" type="ORF">FHS25_005167</name>
</gene>
<name>A0ABR6GEE9_9HYPH</name>
<feature type="domain" description="Arc-like DNA binding" evidence="2">
    <location>
        <begin position="2"/>
        <end position="30"/>
    </location>
</feature>
<dbReference type="Pfam" id="PF03869">
    <property type="entry name" value="Arc"/>
    <property type="match status" value="1"/>
</dbReference>
<proteinExistence type="predicted"/>
<evidence type="ECO:0000259" key="2">
    <source>
        <dbReference type="Pfam" id="PF03869"/>
    </source>
</evidence>
<reference evidence="3 4" key="1">
    <citation type="submission" date="2020-08" db="EMBL/GenBank/DDBJ databases">
        <title>Genomic Encyclopedia of Type Strains, Phase III (KMG-III): the genomes of soil and plant-associated and newly described type strains.</title>
        <authorList>
            <person name="Whitman W."/>
        </authorList>
    </citation>
    <scope>NUCLEOTIDE SEQUENCE [LARGE SCALE GENOMIC DNA]</scope>
    <source>
        <strain evidence="3 4">CECT 8280</strain>
    </source>
</reference>
<sequence length="93" mass="10631">MQIQLLAVENRRSMNAEIVARLAASVRQPEASEDNQSAALHEIERLRTELRSAESERSAHAMRLRKLEYDIVATNDSYKELSLRVAALENHEE</sequence>
<evidence type="ECO:0000313" key="3">
    <source>
        <dbReference type="EMBL" id="MBB3164664.1"/>
    </source>
</evidence>
<evidence type="ECO:0000313" key="4">
    <source>
        <dbReference type="Proteomes" id="UP000542811"/>
    </source>
</evidence>
<dbReference type="EMBL" id="JACHXX010000008">
    <property type="protein sequence ID" value="MBB3164664.1"/>
    <property type="molecule type" value="Genomic_DNA"/>
</dbReference>
<keyword evidence="1" id="KW-0175">Coiled coil</keyword>
<dbReference type="Proteomes" id="UP000542811">
    <property type="component" value="Unassembled WGS sequence"/>
</dbReference>
<dbReference type="InterPro" id="IPR005569">
    <property type="entry name" value="Arc_DNA-bd_dom"/>
</dbReference>
<keyword evidence="4" id="KW-1185">Reference proteome</keyword>